<dbReference type="Proteomes" id="UP000800094">
    <property type="component" value="Unassembled WGS sequence"/>
</dbReference>
<dbReference type="RefSeq" id="XP_033676914.1">
    <property type="nucleotide sequence ID" value="XM_033831263.1"/>
</dbReference>
<protein>
    <recommendedName>
        <fullName evidence="3">TPR-like protein</fullName>
    </recommendedName>
</protein>
<sequence>MQSQAVGSIHGVRRWEGDGRKFGLGSGMEIARWKSATCTKSTEGPGKSFTRNVHYEVKERNKRSAKILPINSPDTTPQKRILERFRNNPEAFWQPPVDDTHAQLGRRLSCVTIYLLSKSDDKSAAPSGITTFIQGPIGDTERYAGKRYIDIARQLGGIGAVFCLPLEIPYSTYERYLTKTDQDVLHHLILRLQDEFKSYKDFVQNLIISTLQSSYLDLSVDFGDVLPDSDHMLLLIHALGSSDVPDLLLRSTCQPQRRWNDDGHIQKVEALEFGLDPELRLLKDGTATWSLGSELSLALSNSLSHETVAKWKASALRLICFACPPNYEDTLPWSTESRKALWALVDELTCQETTSLPLRNHVLEALLLFAENGPLDVRRIAAERAGMLLRKATPDHLHASVALFQSIICRLHAGRLHLSRVENMIQRHDRGIAKVMFKWEPLKPLSPLESDTNRRLLLATAKFFQSIGKFATARDSLRKCQELPSTKDRPLIVSRLADIYCELDEYGKAHAIAESEIDIMKRHRKQGRLLRRLGLSSVEADIGQGRLETAERSLEELVNVETKHRLDINDQLLRVRALMARARISHYQGQYVEALGRWRMALHDARQHASFKNGRGFTTAIIYLSIAHAQLKTGDRQGGRQSWEFAVGILRNERCDYWIPTVATKWFSRIVNEVRDLQGWPVCIMAPDDLECNHVQ</sequence>
<gene>
    <name evidence="1" type="ORF">BU26DRAFT_535235</name>
</gene>
<evidence type="ECO:0000313" key="1">
    <source>
        <dbReference type="EMBL" id="KAF2241910.1"/>
    </source>
</evidence>
<dbReference type="OrthoDB" id="3946009at2759"/>
<dbReference type="InterPro" id="IPR011990">
    <property type="entry name" value="TPR-like_helical_dom_sf"/>
</dbReference>
<accession>A0A6A6HX08</accession>
<evidence type="ECO:0008006" key="3">
    <source>
        <dbReference type="Google" id="ProtNLM"/>
    </source>
</evidence>
<dbReference type="EMBL" id="ML987210">
    <property type="protein sequence ID" value="KAF2241910.1"/>
    <property type="molecule type" value="Genomic_DNA"/>
</dbReference>
<evidence type="ECO:0000313" key="2">
    <source>
        <dbReference type="Proteomes" id="UP000800094"/>
    </source>
</evidence>
<organism evidence="1 2">
    <name type="scientific">Trematosphaeria pertusa</name>
    <dbReference type="NCBI Taxonomy" id="390896"/>
    <lineage>
        <taxon>Eukaryota</taxon>
        <taxon>Fungi</taxon>
        <taxon>Dikarya</taxon>
        <taxon>Ascomycota</taxon>
        <taxon>Pezizomycotina</taxon>
        <taxon>Dothideomycetes</taxon>
        <taxon>Pleosporomycetidae</taxon>
        <taxon>Pleosporales</taxon>
        <taxon>Massarineae</taxon>
        <taxon>Trematosphaeriaceae</taxon>
        <taxon>Trematosphaeria</taxon>
    </lineage>
</organism>
<proteinExistence type="predicted"/>
<dbReference type="GeneID" id="54584593"/>
<dbReference type="SUPFAM" id="SSF48452">
    <property type="entry name" value="TPR-like"/>
    <property type="match status" value="1"/>
</dbReference>
<name>A0A6A6HX08_9PLEO</name>
<keyword evidence="2" id="KW-1185">Reference proteome</keyword>
<dbReference type="Gene3D" id="1.25.40.10">
    <property type="entry name" value="Tetratricopeptide repeat domain"/>
    <property type="match status" value="1"/>
</dbReference>
<dbReference type="AlphaFoldDB" id="A0A6A6HX08"/>
<reference evidence="1" key="1">
    <citation type="journal article" date="2020" name="Stud. Mycol.">
        <title>101 Dothideomycetes genomes: a test case for predicting lifestyles and emergence of pathogens.</title>
        <authorList>
            <person name="Haridas S."/>
            <person name="Albert R."/>
            <person name="Binder M."/>
            <person name="Bloem J."/>
            <person name="Labutti K."/>
            <person name="Salamov A."/>
            <person name="Andreopoulos B."/>
            <person name="Baker S."/>
            <person name="Barry K."/>
            <person name="Bills G."/>
            <person name="Bluhm B."/>
            <person name="Cannon C."/>
            <person name="Castanera R."/>
            <person name="Culley D."/>
            <person name="Daum C."/>
            <person name="Ezra D."/>
            <person name="Gonzalez J."/>
            <person name="Henrissat B."/>
            <person name="Kuo A."/>
            <person name="Liang C."/>
            <person name="Lipzen A."/>
            <person name="Lutzoni F."/>
            <person name="Magnuson J."/>
            <person name="Mondo S."/>
            <person name="Nolan M."/>
            <person name="Ohm R."/>
            <person name="Pangilinan J."/>
            <person name="Park H.-J."/>
            <person name="Ramirez L."/>
            <person name="Alfaro M."/>
            <person name="Sun H."/>
            <person name="Tritt A."/>
            <person name="Yoshinaga Y."/>
            <person name="Zwiers L.-H."/>
            <person name="Turgeon B."/>
            <person name="Goodwin S."/>
            <person name="Spatafora J."/>
            <person name="Crous P."/>
            <person name="Grigoriev I."/>
        </authorList>
    </citation>
    <scope>NUCLEOTIDE SEQUENCE</scope>
    <source>
        <strain evidence="1">CBS 122368</strain>
    </source>
</reference>